<evidence type="ECO:0000313" key="1">
    <source>
        <dbReference type="EMBL" id="KAL0300128.1"/>
    </source>
</evidence>
<reference evidence="1" key="2">
    <citation type="journal article" date="2024" name="Plant">
        <title>Genomic evolution and insights into agronomic trait innovations of Sesamum species.</title>
        <authorList>
            <person name="Miao H."/>
            <person name="Wang L."/>
            <person name="Qu L."/>
            <person name="Liu H."/>
            <person name="Sun Y."/>
            <person name="Le M."/>
            <person name="Wang Q."/>
            <person name="Wei S."/>
            <person name="Zheng Y."/>
            <person name="Lin W."/>
            <person name="Duan Y."/>
            <person name="Cao H."/>
            <person name="Xiong S."/>
            <person name="Wang X."/>
            <person name="Wei L."/>
            <person name="Li C."/>
            <person name="Ma Q."/>
            <person name="Ju M."/>
            <person name="Zhao R."/>
            <person name="Li G."/>
            <person name="Mu C."/>
            <person name="Tian Q."/>
            <person name="Mei H."/>
            <person name="Zhang T."/>
            <person name="Gao T."/>
            <person name="Zhang H."/>
        </authorList>
    </citation>
    <scope>NUCLEOTIDE SEQUENCE</scope>
    <source>
        <strain evidence="1">G01</strain>
    </source>
</reference>
<gene>
    <name evidence="1" type="ORF">Sangu_3137600</name>
</gene>
<comment type="caution">
    <text evidence="1">The sequence shown here is derived from an EMBL/GenBank/DDBJ whole genome shotgun (WGS) entry which is preliminary data.</text>
</comment>
<name>A0AAW2K2A6_9LAMI</name>
<dbReference type="EMBL" id="JACGWK010000393">
    <property type="protein sequence ID" value="KAL0300128.1"/>
    <property type="molecule type" value="Genomic_DNA"/>
</dbReference>
<reference evidence="1" key="1">
    <citation type="submission" date="2020-06" db="EMBL/GenBank/DDBJ databases">
        <authorList>
            <person name="Li T."/>
            <person name="Hu X."/>
            <person name="Zhang T."/>
            <person name="Song X."/>
            <person name="Zhang H."/>
            <person name="Dai N."/>
            <person name="Sheng W."/>
            <person name="Hou X."/>
            <person name="Wei L."/>
        </authorList>
    </citation>
    <scope>NUCLEOTIDE SEQUENCE</scope>
    <source>
        <strain evidence="1">G01</strain>
        <tissue evidence="1">Leaf</tissue>
    </source>
</reference>
<sequence>MAVGPLIHSEIVLTQRDSSAPDFREEVLGERSVLLADSYSLVMYGYPALPRPKKVATGSGIADSLFPSSDPRRQTFFDKEGDPSIVLILIPPEETTIRLEAETSS</sequence>
<accession>A0AAW2K2A6</accession>
<protein>
    <submittedName>
        <fullName evidence="1">Uncharacterized protein</fullName>
    </submittedName>
</protein>
<dbReference type="AlphaFoldDB" id="A0AAW2K2A6"/>
<proteinExistence type="predicted"/>
<organism evidence="1">
    <name type="scientific">Sesamum angustifolium</name>
    <dbReference type="NCBI Taxonomy" id="2727405"/>
    <lineage>
        <taxon>Eukaryota</taxon>
        <taxon>Viridiplantae</taxon>
        <taxon>Streptophyta</taxon>
        <taxon>Embryophyta</taxon>
        <taxon>Tracheophyta</taxon>
        <taxon>Spermatophyta</taxon>
        <taxon>Magnoliopsida</taxon>
        <taxon>eudicotyledons</taxon>
        <taxon>Gunneridae</taxon>
        <taxon>Pentapetalae</taxon>
        <taxon>asterids</taxon>
        <taxon>lamiids</taxon>
        <taxon>Lamiales</taxon>
        <taxon>Pedaliaceae</taxon>
        <taxon>Sesamum</taxon>
    </lineage>
</organism>